<dbReference type="STRING" id="1293891.TMES_21030"/>
<feature type="compositionally biased region" description="Polar residues" evidence="1">
    <location>
        <begin position="359"/>
        <end position="374"/>
    </location>
</feature>
<keyword evidence="4" id="KW-1185">Reference proteome</keyword>
<gene>
    <name evidence="3" type="ORF">TMES_21030</name>
</gene>
<accession>A0A1Y2KV14</accession>
<keyword evidence="2" id="KW-1133">Transmembrane helix</keyword>
<dbReference type="Proteomes" id="UP000193391">
    <property type="component" value="Unassembled WGS sequence"/>
</dbReference>
<evidence type="ECO:0000256" key="2">
    <source>
        <dbReference type="SAM" id="Phobius"/>
    </source>
</evidence>
<dbReference type="EMBL" id="JFKA01000018">
    <property type="protein sequence ID" value="OSQ35501.1"/>
    <property type="molecule type" value="Genomic_DNA"/>
</dbReference>
<evidence type="ECO:0000256" key="1">
    <source>
        <dbReference type="SAM" id="MobiDB-lite"/>
    </source>
</evidence>
<feature type="transmembrane region" description="Helical" evidence="2">
    <location>
        <begin position="212"/>
        <end position="233"/>
    </location>
</feature>
<reference evidence="3 4" key="1">
    <citation type="submission" date="2014-03" db="EMBL/GenBank/DDBJ databases">
        <title>The draft genome sequence of Thalassospira mesophila JCM 18969.</title>
        <authorList>
            <person name="Lai Q."/>
            <person name="Shao Z."/>
        </authorList>
    </citation>
    <scope>NUCLEOTIDE SEQUENCE [LARGE SCALE GENOMIC DNA]</scope>
    <source>
        <strain evidence="3 4">JCM 18969</strain>
    </source>
</reference>
<keyword evidence="2" id="KW-0472">Membrane</keyword>
<comment type="caution">
    <text evidence="3">The sequence shown here is derived from an EMBL/GenBank/DDBJ whole genome shotgun (WGS) entry which is preliminary data.</text>
</comment>
<proteinExistence type="predicted"/>
<sequence>MCEPMQRYLDSAAGYTNALSNVLTAPMAAIFVSVVAIWFIVHGIKMVLAKSDLLGFLHELFFITIGAGLLSSQGAILVNLIYNTSLATMGGAAAVVLKAAATAGGEANDLIKESSADYTGITQLVFVAEVGFRAVIGMAFEVWSKFSLGNLMAGVYGVLIALPWLLLMVIYFSQIAVSIFRVMMLAALSPYLMMGIGFGWSRGMVVQGLKSLFAAYMVLFGATLAVGLVLYAVAALNLDGFVDASGDLQDMKIFVPIVLGWMGFAFVTEATGMANSIAQSQFTNSAVAAMTGGALATGMSAINSVKSGRLLNAAKGASGAAAGAFGAGQSFFADPKGAGSAFAERFNAHRQRVTERLKNPTSSNAFGTGQTFSPDTKGKATTPDARTKAHRKASIGQNSNLKSKGSGK</sequence>
<feature type="transmembrane region" description="Helical" evidence="2">
    <location>
        <begin position="179"/>
        <end position="200"/>
    </location>
</feature>
<feature type="transmembrane region" description="Helical" evidence="2">
    <location>
        <begin position="27"/>
        <end position="48"/>
    </location>
</feature>
<feature type="region of interest" description="Disordered" evidence="1">
    <location>
        <begin position="355"/>
        <end position="408"/>
    </location>
</feature>
<organism evidence="3 4">
    <name type="scientific">Thalassospira mesophila</name>
    <dbReference type="NCBI Taxonomy" id="1293891"/>
    <lineage>
        <taxon>Bacteria</taxon>
        <taxon>Pseudomonadati</taxon>
        <taxon>Pseudomonadota</taxon>
        <taxon>Alphaproteobacteria</taxon>
        <taxon>Rhodospirillales</taxon>
        <taxon>Thalassospiraceae</taxon>
        <taxon>Thalassospira</taxon>
    </lineage>
</organism>
<evidence type="ECO:0000313" key="3">
    <source>
        <dbReference type="EMBL" id="OSQ35501.1"/>
    </source>
</evidence>
<evidence type="ECO:0000313" key="4">
    <source>
        <dbReference type="Proteomes" id="UP000193391"/>
    </source>
</evidence>
<keyword evidence="2" id="KW-0812">Transmembrane</keyword>
<feature type="compositionally biased region" description="Polar residues" evidence="1">
    <location>
        <begin position="395"/>
        <end position="408"/>
    </location>
</feature>
<feature type="transmembrane region" description="Helical" evidence="2">
    <location>
        <begin position="155"/>
        <end position="173"/>
    </location>
</feature>
<feature type="transmembrane region" description="Helical" evidence="2">
    <location>
        <begin position="253"/>
        <end position="272"/>
    </location>
</feature>
<protein>
    <submittedName>
        <fullName evidence="3">Uncharacterized protein</fullName>
    </submittedName>
</protein>
<name>A0A1Y2KV14_9PROT</name>
<feature type="transmembrane region" description="Helical" evidence="2">
    <location>
        <begin position="60"/>
        <end position="82"/>
    </location>
</feature>
<dbReference type="AlphaFoldDB" id="A0A1Y2KV14"/>